<dbReference type="NCBIfam" id="TIGR03816">
    <property type="entry name" value="tadE_like_DECH"/>
    <property type="match status" value="1"/>
</dbReference>
<keyword evidence="1" id="KW-1133">Transmembrane helix</keyword>
<feature type="domain" description="Putative Flp pilus-assembly TadG-like N-terminal" evidence="2">
    <location>
        <begin position="16"/>
        <end position="62"/>
    </location>
</feature>
<dbReference type="AlphaFoldDB" id="A0A6B8W5V3"/>
<dbReference type="RefSeq" id="WP_156229865.1">
    <property type="nucleotide sequence ID" value="NZ_CP046455.1"/>
</dbReference>
<evidence type="ECO:0000313" key="3">
    <source>
        <dbReference type="EMBL" id="QGU06286.1"/>
    </source>
</evidence>
<keyword evidence="4" id="KW-1185">Reference proteome</keyword>
<dbReference type="Pfam" id="PF13400">
    <property type="entry name" value="Tad"/>
    <property type="match status" value="1"/>
</dbReference>
<evidence type="ECO:0000259" key="2">
    <source>
        <dbReference type="Pfam" id="PF13400"/>
    </source>
</evidence>
<dbReference type="InterPro" id="IPR021202">
    <property type="entry name" value="Rv3654c-like"/>
</dbReference>
<keyword evidence="1" id="KW-0472">Membrane</keyword>
<dbReference type="KEGG" id="cok:COCCU_01630"/>
<protein>
    <recommendedName>
        <fullName evidence="2">Putative Flp pilus-assembly TadG-like N-terminal domain-containing protein</fullName>
    </recommendedName>
</protein>
<organism evidence="3 4">
    <name type="scientific">Corynebacterium occultum</name>
    <dbReference type="NCBI Taxonomy" id="2675219"/>
    <lineage>
        <taxon>Bacteria</taxon>
        <taxon>Bacillati</taxon>
        <taxon>Actinomycetota</taxon>
        <taxon>Actinomycetes</taxon>
        <taxon>Mycobacteriales</taxon>
        <taxon>Corynebacteriaceae</taxon>
        <taxon>Corynebacterium</taxon>
    </lineage>
</organism>
<dbReference type="EMBL" id="CP046455">
    <property type="protein sequence ID" value="QGU06286.1"/>
    <property type="molecule type" value="Genomic_DNA"/>
</dbReference>
<proteinExistence type="predicted"/>
<evidence type="ECO:0000256" key="1">
    <source>
        <dbReference type="SAM" id="Phobius"/>
    </source>
</evidence>
<gene>
    <name evidence="3" type="ORF">COCCU_01630</name>
</gene>
<keyword evidence="1" id="KW-0812">Transmembrane</keyword>
<reference evidence="3 4" key="1">
    <citation type="submission" date="2019-11" db="EMBL/GenBank/DDBJ databases">
        <title>Complete genome sequence of Corynebacterium kalinowskii 1959, a novel Corynebacterium species isolated from soil of a small paddock in Vilsendorf, Germany.</title>
        <authorList>
            <person name="Schaffert L."/>
            <person name="Ruwe M."/>
            <person name="Milse J."/>
            <person name="Hanuschka K."/>
            <person name="Ortseifen V."/>
            <person name="Droste J."/>
            <person name="Brandt D."/>
            <person name="Schlueter L."/>
            <person name="Kutter Y."/>
            <person name="Vinke S."/>
            <person name="Viehoefer P."/>
            <person name="Jacob L."/>
            <person name="Luebke N.-C."/>
            <person name="Schulte-Berndt E."/>
            <person name="Hain C."/>
            <person name="Linder M."/>
            <person name="Schmidt P."/>
            <person name="Wollenschlaeger L."/>
            <person name="Luttermann T."/>
            <person name="Thieme E."/>
            <person name="Hassa J."/>
            <person name="Haak M."/>
            <person name="Wittchen M."/>
            <person name="Mentz A."/>
            <person name="Persicke M."/>
            <person name="Busche T."/>
            <person name="Ruckert C."/>
        </authorList>
    </citation>
    <scope>NUCLEOTIDE SEQUENCE [LARGE SCALE GENOMIC DNA]</scope>
    <source>
        <strain evidence="3 4">2039</strain>
    </source>
</reference>
<dbReference type="Proteomes" id="UP000424462">
    <property type="component" value="Chromosome"/>
</dbReference>
<name>A0A6B8W5V3_9CORY</name>
<evidence type="ECO:0000313" key="4">
    <source>
        <dbReference type="Proteomes" id="UP000424462"/>
    </source>
</evidence>
<feature type="transmembrane region" description="Helical" evidence="1">
    <location>
        <begin position="20"/>
        <end position="40"/>
    </location>
</feature>
<accession>A0A6B8W5V3</accession>
<sequence length="113" mass="11454">MNGGRRIGALLREQGGYATLVSTAIIVVLISLGLVVIAAAGQVTASHQLRNSAELAAVAGAHAHYRGEDACAVAGETVALNTGEMKNCHTQGGDVIIEVRLRGQGAVARAGPL</sequence>
<dbReference type="InterPro" id="IPR028087">
    <property type="entry name" value="Tad_N"/>
</dbReference>